<dbReference type="GO" id="GO:0005506">
    <property type="term" value="F:iron ion binding"/>
    <property type="evidence" value="ECO:0007669"/>
    <property type="project" value="InterPro"/>
</dbReference>
<keyword evidence="2 5" id="KW-0560">Oxidoreductase</keyword>
<evidence type="ECO:0000256" key="2">
    <source>
        <dbReference type="ARBA" id="ARBA00023002"/>
    </source>
</evidence>
<keyword evidence="3 5" id="KW-0408">Iron</keyword>
<evidence type="ECO:0008006" key="8">
    <source>
        <dbReference type="Google" id="ProtNLM"/>
    </source>
</evidence>
<keyword evidence="1 5" id="KW-0479">Metal-binding</keyword>
<dbReference type="AlphaFoldDB" id="A0A397TCR0"/>
<dbReference type="InterPro" id="IPR036396">
    <property type="entry name" value="Cyt_P450_sf"/>
</dbReference>
<dbReference type="InterPro" id="IPR017972">
    <property type="entry name" value="Cyt_P450_CS"/>
</dbReference>
<dbReference type="Gene3D" id="1.10.630.10">
    <property type="entry name" value="Cytochrome P450"/>
    <property type="match status" value="1"/>
</dbReference>
<dbReference type="STRING" id="658196.A0A397TCR0"/>
<comment type="caution">
    <text evidence="6">The sequence shown here is derived from an EMBL/GenBank/DDBJ whole genome shotgun (WGS) entry which is preliminary data.</text>
</comment>
<dbReference type="PANTHER" id="PTHR46300">
    <property type="entry name" value="P450, PUTATIVE (EUROFUNG)-RELATED-RELATED"/>
    <property type="match status" value="1"/>
</dbReference>
<accession>A0A397TCR0</accession>
<keyword evidence="5" id="KW-0349">Heme</keyword>
<dbReference type="PANTHER" id="PTHR46300:SF2">
    <property type="entry name" value="CYTOCHROME P450 MONOOXYGENASE ALNH-RELATED"/>
    <property type="match status" value="1"/>
</dbReference>
<dbReference type="GO" id="GO:0004497">
    <property type="term" value="F:monooxygenase activity"/>
    <property type="evidence" value="ECO:0007669"/>
    <property type="project" value="UniProtKB-KW"/>
</dbReference>
<gene>
    <name evidence="6" type="ORF">C1645_817100</name>
</gene>
<dbReference type="EMBL" id="QKYT01000067">
    <property type="protein sequence ID" value="RIA95129.1"/>
    <property type="molecule type" value="Genomic_DNA"/>
</dbReference>
<name>A0A397TCR0_9GLOM</name>
<evidence type="ECO:0000313" key="7">
    <source>
        <dbReference type="Proteomes" id="UP000265703"/>
    </source>
</evidence>
<sequence length="80" mass="9053">FGSGRRLCAGIHLAEYELFIIISRILYCFHIENASPTGEDGKPIPIDLSKSTSGLTVWPIDYNIRFIPRGDWVERLLNSC</sequence>
<dbReference type="OrthoDB" id="1470350at2759"/>
<comment type="similarity">
    <text evidence="5">Belongs to the cytochrome P450 family.</text>
</comment>
<evidence type="ECO:0000256" key="1">
    <source>
        <dbReference type="ARBA" id="ARBA00022723"/>
    </source>
</evidence>
<keyword evidence="4 5" id="KW-0503">Monooxygenase</keyword>
<organism evidence="6 7">
    <name type="scientific">Glomus cerebriforme</name>
    <dbReference type="NCBI Taxonomy" id="658196"/>
    <lineage>
        <taxon>Eukaryota</taxon>
        <taxon>Fungi</taxon>
        <taxon>Fungi incertae sedis</taxon>
        <taxon>Mucoromycota</taxon>
        <taxon>Glomeromycotina</taxon>
        <taxon>Glomeromycetes</taxon>
        <taxon>Glomerales</taxon>
        <taxon>Glomeraceae</taxon>
        <taxon>Glomus</taxon>
    </lineage>
</organism>
<evidence type="ECO:0000313" key="6">
    <source>
        <dbReference type="EMBL" id="RIA95129.1"/>
    </source>
</evidence>
<dbReference type="GO" id="GO:0016705">
    <property type="term" value="F:oxidoreductase activity, acting on paired donors, with incorporation or reduction of molecular oxygen"/>
    <property type="evidence" value="ECO:0007669"/>
    <property type="project" value="InterPro"/>
</dbReference>
<keyword evidence="7" id="KW-1185">Reference proteome</keyword>
<dbReference type="Proteomes" id="UP000265703">
    <property type="component" value="Unassembled WGS sequence"/>
</dbReference>
<dbReference type="InterPro" id="IPR050364">
    <property type="entry name" value="Cytochrome_P450_fung"/>
</dbReference>
<dbReference type="PROSITE" id="PS00086">
    <property type="entry name" value="CYTOCHROME_P450"/>
    <property type="match status" value="1"/>
</dbReference>
<dbReference type="Pfam" id="PF00067">
    <property type="entry name" value="p450"/>
    <property type="match status" value="1"/>
</dbReference>
<dbReference type="SUPFAM" id="SSF48264">
    <property type="entry name" value="Cytochrome P450"/>
    <property type="match status" value="1"/>
</dbReference>
<evidence type="ECO:0000256" key="5">
    <source>
        <dbReference type="RuleBase" id="RU000461"/>
    </source>
</evidence>
<proteinExistence type="inferred from homology"/>
<protein>
    <recommendedName>
        <fullName evidence="8">Cytochrome P450</fullName>
    </recommendedName>
</protein>
<dbReference type="GO" id="GO:0020037">
    <property type="term" value="F:heme binding"/>
    <property type="evidence" value="ECO:0007669"/>
    <property type="project" value="InterPro"/>
</dbReference>
<reference evidence="6 7" key="1">
    <citation type="submission" date="2018-06" db="EMBL/GenBank/DDBJ databases">
        <title>Comparative genomics reveals the genomic features of Rhizophagus irregularis, R. cerebriforme, R. diaphanum and Gigaspora rosea, and their symbiotic lifestyle signature.</title>
        <authorList>
            <person name="Morin E."/>
            <person name="San Clemente H."/>
            <person name="Chen E.C.H."/>
            <person name="De La Providencia I."/>
            <person name="Hainaut M."/>
            <person name="Kuo A."/>
            <person name="Kohler A."/>
            <person name="Murat C."/>
            <person name="Tang N."/>
            <person name="Roy S."/>
            <person name="Loubradou J."/>
            <person name="Henrissat B."/>
            <person name="Grigoriev I.V."/>
            <person name="Corradi N."/>
            <person name="Roux C."/>
            <person name="Martin F.M."/>
        </authorList>
    </citation>
    <scope>NUCLEOTIDE SEQUENCE [LARGE SCALE GENOMIC DNA]</scope>
    <source>
        <strain evidence="6 7">DAOM 227022</strain>
    </source>
</reference>
<feature type="non-terminal residue" evidence="6">
    <location>
        <position position="1"/>
    </location>
</feature>
<dbReference type="InterPro" id="IPR001128">
    <property type="entry name" value="Cyt_P450"/>
</dbReference>
<evidence type="ECO:0000256" key="3">
    <source>
        <dbReference type="ARBA" id="ARBA00023004"/>
    </source>
</evidence>
<evidence type="ECO:0000256" key="4">
    <source>
        <dbReference type="ARBA" id="ARBA00023033"/>
    </source>
</evidence>